<protein>
    <submittedName>
        <fullName evidence="2">Uncharacterized protein</fullName>
    </submittedName>
</protein>
<dbReference type="Proteomes" id="UP000559182">
    <property type="component" value="Unassembled WGS sequence"/>
</dbReference>
<dbReference type="EMBL" id="JACHVQ010000001">
    <property type="protein sequence ID" value="MBB2892060.1"/>
    <property type="molecule type" value="Genomic_DNA"/>
</dbReference>
<sequence>MMWWWRDTGVTGWAWALLLTCVLALWALVAYAAACLIQATPNGKMAPTRSRHDDCRSGQDPANRPETGQPTTTTSTTARPQ</sequence>
<reference evidence="2 3" key="1">
    <citation type="submission" date="2020-08" db="EMBL/GenBank/DDBJ databases">
        <title>Sequencing the genomes of 1000 actinobacteria strains.</title>
        <authorList>
            <person name="Klenk H.-P."/>
        </authorList>
    </citation>
    <scope>NUCLEOTIDE SEQUENCE [LARGE SCALE GENOMIC DNA]</scope>
    <source>
        <strain evidence="2 3">DSM 105369</strain>
    </source>
</reference>
<dbReference type="AlphaFoldDB" id="A0A839N2V0"/>
<name>A0A839N2V0_9MICO</name>
<keyword evidence="3" id="KW-1185">Reference proteome</keyword>
<feature type="region of interest" description="Disordered" evidence="1">
    <location>
        <begin position="43"/>
        <end position="81"/>
    </location>
</feature>
<evidence type="ECO:0000256" key="1">
    <source>
        <dbReference type="SAM" id="MobiDB-lite"/>
    </source>
</evidence>
<gene>
    <name evidence="2" type="ORF">FHU39_002044</name>
</gene>
<proteinExistence type="predicted"/>
<feature type="compositionally biased region" description="Low complexity" evidence="1">
    <location>
        <begin position="71"/>
        <end position="81"/>
    </location>
</feature>
<comment type="caution">
    <text evidence="2">The sequence shown here is derived from an EMBL/GenBank/DDBJ whole genome shotgun (WGS) entry which is preliminary data.</text>
</comment>
<dbReference type="RefSeq" id="WP_183320232.1">
    <property type="nucleotide sequence ID" value="NZ_JACHVQ010000001.1"/>
</dbReference>
<organism evidence="2 3">
    <name type="scientific">Flexivirga oryzae</name>
    <dbReference type="NCBI Taxonomy" id="1794944"/>
    <lineage>
        <taxon>Bacteria</taxon>
        <taxon>Bacillati</taxon>
        <taxon>Actinomycetota</taxon>
        <taxon>Actinomycetes</taxon>
        <taxon>Micrococcales</taxon>
        <taxon>Dermacoccaceae</taxon>
        <taxon>Flexivirga</taxon>
    </lineage>
</organism>
<evidence type="ECO:0000313" key="2">
    <source>
        <dbReference type="EMBL" id="MBB2892060.1"/>
    </source>
</evidence>
<evidence type="ECO:0000313" key="3">
    <source>
        <dbReference type="Proteomes" id="UP000559182"/>
    </source>
</evidence>
<accession>A0A839N2V0</accession>